<evidence type="ECO:0000313" key="9">
    <source>
        <dbReference type="Proteomes" id="UP000444721"/>
    </source>
</evidence>
<dbReference type="InterPro" id="IPR050815">
    <property type="entry name" value="TF_fung"/>
</dbReference>
<evidence type="ECO:0000256" key="6">
    <source>
        <dbReference type="SAM" id="MobiDB-lite"/>
    </source>
</evidence>
<dbReference type="PANTHER" id="PTHR47338:SF5">
    <property type="entry name" value="ZN(II)2CYS6 TRANSCRIPTION FACTOR (EUROFUNG)"/>
    <property type="match status" value="1"/>
</dbReference>
<dbReference type="Pfam" id="PF00172">
    <property type="entry name" value="Zn_clus"/>
    <property type="match status" value="1"/>
</dbReference>
<feature type="region of interest" description="Disordered" evidence="6">
    <location>
        <begin position="1"/>
        <end position="28"/>
    </location>
</feature>
<dbReference type="EMBL" id="VFQX01000036">
    <property type="protein sequence ID" value="KAF0976685.1"/>
    <property type="molecule type" value="Genomic_DNA"/>
</dbReference>
<feature type="compositionally biased region" description="Low complexity" evidence="6">
    <location>
        <begin position="1"/>
        <end position="26"/>
    </location>
</feature>
<keyword evidence="9" id="KW-1185">Reference proteome</keyword>
<feature type="compositionally biased region" description="Low complexity" evidence="6">
    <location>
        <begin position="187"/>
        <end position="213"/>
    </location>
</feature>
<dbReference type="GO" id="GO:0005634">
    <property type="term" value="C:nucleus"/>
    <property type="evidence" value="ECO:0007669"/>
    <property type="project" value="UniProtKB-SubCell"/>
</dbReference>
<keyword evidence="3" id="KW-0805">Transcription regulation</keyword>
<sequence length="1033" mass="116021">MPKQPSSSSHHGNNQNNSNNNNPNQQLRFNDLFPTSAFQRSQQHFLQNHSFRRNNSGQQQDMNHHQTFSNHHMEQTHTRPESASISTSDKQLHQQAILLEQYFTQLLNQEPSFQSLLNHEGSSGGVTLVDHLSQTATSTSSTESIYSNHNFNSFTSNNNNTNPHHSYNYMMMNNNFHISMNESNGRTSNNSNANNANNNTAATSTTTPLSSNSYLASSPQRNFLSSFPTTSTPIADTLSKYLEQFDQQFGFAPSSNSGSMDIGVIEPQTSSTSSSFSGRNTTQQASLASPTSSSHTSVTVSTPSSSSSSAKRRRKRNHLRHLLPKRKKQQQDHHSSEEEDGDVHHSENVNIDEENNATPGFHPIACVPCRRLHKRCDKKYPSCSKCLSRGVTCEYKIPRKKGRIAKPKGQQQSNSVTNLEKQDKNDNSNNTNSNKQEQNSTSSLSYQVGLFNSSEQMHSSTNKLLTNIVQTESTPYAQGTTRNQPEKHLDKRKVLDLYYNVFTENMIVIERKEFENYLSMRTSTNSARDEEEEIINSLNETEIMPNKKEVYVLFLCIKAVCEQRVGLVDLAEETGKKARDALSKIFDEHSNFYVACAFAYLSIYEAGCGRLKTAKYYLNSLNFYFDELTEEEEQNMTPYQRNLKKIRSFVNICAKNDQGVLHLLKDWPGVYEKILGITLPTEWKTILSQDLTVNNYMAVINVVEALLKVVRLHITKSGTVKNLKVYDMGQTFVSNGVKIGILSAVNRGKELIEECALKITLATELELFVFVPPPIVAHCVAAAKVHLHIVKAIENGERQNPEIGMIPSITGGEPTLGTIDYYEILSKDLRALNILAKRYKKVSLFHKSLMNEMEDIIQRKHIMSAMKRVCSSFSDDGLYPPNNFVSGLLNDLEKMRTNSTTSTTMNHLCPLPSTQQQKPSITDLGHNITTISCTSGDFGGSNNLLSDSEMDFSEFEGVRNTKDFLATVTSSSTGNEPLQELINESFLESLNSGNMNMEDTLKDESFFEPFLNSEDVQELFASDFSPHDSPPQQ</sequence>
<keyword evidence="2" id="KW-0479">Metal-binding</keyword>
<feature type="region of interest" description="Disordered" evidence="6">
    <location>
        <begin position="252"/>
        <end position="345"/>
    </location>
</feature>
<evidence type="ECO:0000313" key="8">
    <source>
        <dbReference type="EMBL" id="KAF0976685.1"/>
    </source>
</evidence>
<feature type="compositionally biased region" description="Basic residues" evidence="6">
    <location>
        <begin position="310"/>
        <end position="328"/>
    </location>
</feature>
<feature type="compositionally biased region" description="Polar residues" evidence="6">
    <location>
        <begin position="409"/>
        <end position="419"/>
    </location>
</feature>
<dbReference type="OrthoDB" id="10261408at2759"/>
<dbReference type="VEuPathDB" id="AmoebaDB:NfTy_069910"/>
<feature type="region of interest" description="Disordered" evidence="6">
    <location>
        <begin position="181"/>
        <end position="218"/>
    </location>
</feature>
<organism evidence="8 9">
    <name type="scientific">Naegleria fowleri</name>
    <name type="common">Brain eating amoeba</name>
    <dbReference type="NCBI Taxonomy" id="5763"/>
    <lineage>
        <taxon>Eukaryota</taxon>
        <taxon>Discoba</taxon>
        <taxon>Heterolobosea</taxon>
        <taxon>Tetramitia</taxon>
        <taxon>Eutetramitia</taxon>
        <taxon>Vahlkampfiidae</taxon>
        <taxon>Naegleria</taxon>
    </lineage>
</organism>
<gene>
    <name evidence="8" type="ORF">FDP41_003980</name>
</gene>
<dbReference type="InterPro" id="IPR036864">
    <property type="entry name" value="Zn2-C6_fun-type_DNA-bd_sf"/>
</dbReference>
<dbReference type="PROSITE" id="PS00463">
    <property type="entry name" value="ZN2_CY6_FUNGAL_1"/>
    <property type="match status" value="1"/>
</dbReference>
<dbReference type="RefSeq" id="XP_044561398.1">
    <property type="nucleotide sequence ID" value="XM_044707344.1"/>
</dbReference>
<evidence type="ECO:0000256" key="2">
    <source>
        <dbReference type="ARBA" id="ARBA00022723"/>
    </source>
</evidence>
<comment type="caution">
    <text evidence="8">The sequence shown here is derived from an EMBL/GenBank/DDBJ whole genome shotgun (WGS) entry which is preliminary data.</text>
</comment>
<dbReference type="GO" id="GO:0008270">
    <property type="term" value="F:zinc ion binding"/>
    <property type="evidence" value="ECO:0007669"/>
    <property type="project" value="InterPro"/>
</dbReference>
<feature type="region of interest" description="Disordered" evidence="6">
    <location>
        <begin position="69"/>
        <end position="89"/>
    </location>
</feature>
<feature type="compositionally biased region" description="Basic and acidic residues" evidence="6">
    <location>
        <begin position="329"/>
        <end position="345"/>
    </location>
</feature>
<dbReference type="VEuPathDB" id="AmoebaDB:NF0128880"/>
<keyword evidence="5" id="KW-0539">Nucleus</keyword>
<evidence type="ECO:0000256" key="5">
    <source>
        <dbReference type="ARBA" id="ARBA00023242"/>
    </source>
</evidence>
<dbReference type="Gene3D" id="4.10.240.10">
    <property type="entry name" value="Zn(2)-C6 fungal-type DNA-binding domain"/>
    <property type="match status" value="1"/>
</dbReference>
<feature type="compositionally biased region" description="Basic and acidic residues" evidence="6">
    <location>
        <begin position="71"/>
        <end position="80"/>
    </location>
</feature>
<proteinExistence type="predicted"/>
<dbReference type="GO" id="GO:0000981">
    <property type="term" value="F:DNA-binding transcription factor activity, RNA polymerase II-specific"/>
    <property type="evidence" value="ECO:0007669"/>
    <property type="project" value="InterPro"/>
</dbReference>
<dbReference type="VEuPathDB" id="AmoebaDB:FDP41_003980"/>
<protein>
    <recommendedName>
        <fullName evidence="7">Zn(2)-C6 fungal-type domain-containing protein</fullName>
    </recommendedName>
</protein>
<dbReference type="GeneID" id="68111198"/>
<evidence type="ECO:0000259" key="7">
    <source>
        <dbReference type="PROSITE" id="PS50048"/>
    </source>
</evidence>
<dbReference type="SUPFAM" id="SSF57701">
    <property type="entry name" value="Zn2/Cys6 DNA-binding domain"/>
    <property type="match status" value="1"/>
</dbReference>
<evidence type="ECO:0000256" key="3">
    <source>
        <dbReference type="ARBA" id="ARBA00023015"/>
    </source>
</evidence>
<reference evidence="8 9" key="1">
    <citation type="journal article" date="2019" name="Sci. Rep.">
        <title>Nanopore sequencing improves the draft genome of the human pathogenic amoeba Naegleria fowleri.</title>
        <authorList>
            <person name="Liechti N."/>
            <person name="Schurch N."/>
            <person name="Bruggmann R."/>
            <person name="Wittwer M."/>
        </authorList>
    </citation>
    <scope>NUCLEOTIDE SEQUENCE [LARGE SCALE GENOMIC DNA]</scope>
    <source>
        <strain evidence="8 9">ATCC 30894</strain>
    </source>
</reference>
<feature type="region of interest" description="Disordered" evidence="6">
    <location>
        <begin position="403"/>
        <end position="443"/>
    </location>
</feature>
<dbReference type="CDD" id="cd00067">
    <property type="entry name" value="GAL4"/>
    <property type="match status" value="1"/>
</dbReference>
<keyword evidence="4" id="KW-0804">Transcription</keyword>
<dbReference type="InterPro" id="IPR001138">
    <property type="entry name" value="Zn2Cys6_DnaBD"/>
</dbReference>
<accession>A0A6A5BTG1</accession>
<feature type="compositionally biased region" description="Low complexity" evidence="6">
    <location>
        <begin position="269"/>
        <end position="309"/>
    </location>
</feature>
<dbReference type="PANTHER" id="PTHR47338">
    <property type="entry name" value="ZN(II)2CYS6 TRANSCRIPTION FACTOR (EUROFUNG)-RELATED"/>
    <property type="match status" value="1"/>
</dbReference>
<comment type="subcellular location">
    <subcellularLocation>
        <location evidence="1">Nucleus</location>
    </subcellularLocation>
</comment>
<dbReference type="PROSITE" id="PS50048">
    <property type="entry name" value="ZN2_CY6_FUNGAL_2"/>
    <property type="match status" value="1"/>
</dbReference>
<feature type="domain" description="Zn(2)-C6 fungal-type" evidence="7">
    <location>
        <begin position="365"/>
        <end position="395"/>
    </location>
</feature>
<name>A0A6A5BTG1_NAEFO</name>
<evidence type="ECO:0000256" key="4">
    <source>
        <dbReference type="ARBA" id="ARBA00023163"/>
    </source>
</evidence>
<evidence type="ECO:0000256" key="1">
    <source>
        <dbReference type="ARBA" id="ARBA00004123"/>
    </source>
</evidence>
<dbReference type="AlphaFoldDB" id="A0A6A5BTG1"/>
<feature type="compositionally biased region" description="Low complexity" evidence="6">
    <location>
        <begin position="427"/>
        <end position="443"/>
    </location>
</feature>
<dbReference type="SMART" id="SM00066">
    <property type="entry name" value="GAL4"/>
    <property type="match status" value="1"/>
</dbReference>
<dbReference type="Proteomes" id="UP000444721">
    <property type="component" value="Unassembled WGS sequence"/>
</dbReference>